<proteinExistence type="predicted"/>
<comment type="caution">
    <text evidence="2">The sequence shown here is derived from an EMBL/GenBank/DDBJ whole genome shotgun (WGS) entry which is preliminary data.</text>
</comment>
<keyword evidence="3" id="KW-1185">Reference proteome</keyword>
<reference evidence="2 3" key="1">
    <citation type="submission" date="2019-07" db="EMBL/GenBank/DDBJ databases">
        <title>Lentzea xizangensis sp. nov., isolated from Qinghai-Tibetan Plateau Soils.</title>
        <authorList>
            <person name="Huang J."/>
        </authorList>
    </citation>
    <scope>NUCLEOTIDE SEQUENCE [LARGE SCALE GENOMIC DNA]</scope>
    <source>
        <strain evidence="2 3">FXJ1.1311</strain>
    </source>
</reference>
<dbReference type="RefSeq" id="WP_146353906.1">
    <property type="nucleotide sequence ID" value="NZ_VOBR01000013.1"/>
</dbReference>
<dbReference type="AlphaFoldDB" id="A0A563ERK9"/>
<feature type="compositionally biased region" description="Pro residues" evidence="1">
    <location>
        <begin position="198"/>
        <end position="213"/>
    </location>
</feature>
<dbReference type="OrthoDB" id="3693174at2"/>
<sequence>MHPTKTGWPAGALPGVWPSSPDATFHVPVEAFAGVGTTVFGFLSSWGTETPTIAFQVGLDKIGVVVRREDHVQDPEQGTWGLPIAALTAVQPGVLRGVPAKTKFRVDEIYGHKAARLSVVDGPAVWLRYANTDWIIPTPDPVGLAREIDRRRRRVVRLGGFAAQQVWNRVPALRADLPLPNTPAAPAIVPSGTWSPLQPAPPLEPSPGLPPRPARPLHDVAQLRDVPDVRGELRGWGKDFSVVLGAEVPKESVEYVIGRTSLGFPGYFNARSDVHRGLKHLSWTAVRVVEVGHLVNVPPGLANTWFNSWDVDPTRADIVNGPAVWLWGHEGEFLLCAPNAAQLAAEIDLRRAMMIAHTEQDAAWVHWPDSKPDGPFVPPPPPYAPAEPTLVPRGCWRAHLPA</sequence>
<organism evidence="2 3">
    <name type="scientific">Lentzea tibetensis</name>
    <dbReference type="NCBI Taxonomy" id="2591470"/>
    <lineage>
        <taxon>Bacteria</taxon>
        <taxon>Bacillati</taxon>
        <taxon>Actinomycetota</taxon>
        <taxon>Actinomycetes</taxon>
        <taxon>Pseudonocardiales</taxon>
        <taxon>Pseudonocardiaceae</taxon>
        <taxon>Lentzea</taxon>
    </lineage>
</organism>
<evidence type="ECO:0000313" key="2">
    <source>
        <dbReference type="EMBL" id="TWP50283.1"/>
    </source>
</evidence>
<dbReference type="Proteomes" id="UP000316639">
    <property type="component" value="Unassembled WGS sequence"/>
</dbReference>
<accession>A0A563ERK9</accession>
<evidence type="ECO:0000313" key="3">
    <source>
        <dbReference type="Proteomes" id="UP000316639"/>
    </source>
</evidence>
<dbReference type="EMBL" id="VOBR01000013">
    <property type="protein sequence ID" value="TWP50283.1"/>
    <property type="molecule type" value="Genomic_DNA"/>
</dbReference>
<evidence type="ECO:0000256" key="1">
    <source>
        <dbReference type="SAM" id="MobiDB-lite"/>
    </source>
</evidence>
<protein>
    <submittedName>
        <fullName evidence="2">Uncharacterized protein</fullName>
    </submittedName>
</protein>
<name>A0A563ERK9_9PSEU</name>
<feature type="region of interest" description="Disordered" evidence="1">
    <location>
        <begin position="190"/>
        <end position="213"/>
    </location>
</feature>
<gene>
    <name evidence="2" type="ORF">FKR81_21520</name>
</gene>